<dbReference type="Pfam" id="PF13180">
    <property type="entry name" value="PDZ_2"/>
    <property type="match status" value="1"/>
</dbReference>
<feature type="compositionally biased region" description="Polar residues" evidence="4">
    <location>
        <begin position="59"/>
        <end position="75"/>
    </location>
</feature>
<evidence type="ECO:0000256" key="4">
    <source>
        <dbReference type="SAM" id="MobiDB-lite"/>
    </source>
</evidence>
<dbReference type="SUPFAM" id="SSF50494">
    <property type="entry name" value="Trypsin-like serine proteases"/>
    <property type="match status" value="1"/>
</dbReference>
<dbReference type="PRINTS" id="PR00834">
    <property type="entry name" value="PROTEASES2C"/>
</dbReference>
<evidence type="ECO:0000313" key="6">
    <source>
        <dbReference type="EMBL" id="EMI58096.1"/>
    </source>
</evidence>
<dbReference type="InterPro" id="IPR001940">
    <property type="entry name" value="Peptidase_S1C"/>
</dbReference>
<protein>
    <submittedName>
        <fullName evidence="6">Serine protease Do</fullName>
    </submittedName>
</protein>
<dbReference type="InterPro" id="IPR001478">
    <property type="entry name" value="PDZ"/>
</dbReference>
<comment type="caution">
    <text evidence="6">The sequence shown here is derived from an EMBL/GenBank/DDBJ whole genome shotgun (WGS) entry which is preliminary data.</text>
</comment>
<keyword evidence="7" id="KW-1185">Reference proteome</keyword>
<evidence type="ECO:0000259" key="5">
    <source>
        <dbReference type="SMART" id="SM00228"/>
    </source>
</evidence>
<evidence type="ECO:0000313" key="7">
    <source>
        <dbReference type="Proteomes" id="UP000011885"/>
    </source>
</evidence>
<feature type="domain" description="PDZ" evidence="5">
    <location>
        <begin position="403"/>
        <end position="485"/>
    </location>
</feature>
<feature type="compositionally biased region" description="Acidic residues" evidence="4">
    <location>
        <begin position="102"/>
        <end position="111"/>
    </location>
</feature>
<proteinExistence type="inferred from homology"/>
<dbReference type="GO" id="GO:0006508">
    <property type="term" value="P:proteolysis"/>
    <property type="evidence" value="ECO:0007669"/>
    <property type="project" value="UniProtKB-KW"/>
</dbReference>
<keyword evidence="3" id="KW-0378">Hydrolase</keyword>
<dbReference type="GO" id="GO:0004252">
    <property type="term" value="F:serine-type endopeptidase activity"/>
    <property type="evidence" value="ECO:0007669"/>
    <property type="project" value="InterPro"/>
</dbReference>
<dbReference type="AlphaFoldDB" id="M5UJR5"/>
<keyword evidence="2 6" id="KW-0645">Protease</keyword>
<sequence length="503" mass="53281">MASAAPHFGPTAERQTEAPTPPNPGSPDPVFPTTISEDAQTDDLGTVVNPNVAAIAGNTIASDNTATPNNTSGPENTDNQDTTGNQDTTDELDSSGTAVESDQSETDDTETESPVVVKTGPNPIIQSVTLVASMVVMLLIARFSVPRIVEEIRYSWHRGELRAEYETGGEGLKNVSLDSLSRAYEMVTSRIGPSVVHIEVKRKPAPNEEQMHRLLGGEMFGMSDQGSGVIVDADGYVLTNRHVIADGESISITLGDGRRLPAEIIGSDSLTDLAVLKIEADRLMPIRWGDSDSLRVGSPVWAVGSPFGLDRTVTFGILSGKHRWVRAGEQHGASGRYQDFMQSDVAVNPGNSGGPLVDAKGTLVGINTAIVGDTYQGVSFSIPSNLSRQIYESIRTNGRVQRGYLGVSLQEVPDEMLASENTRVRGALVTGIAGESSPAGVAGVLAGDVVRKADGEEIFDVGHLMRIVGKAGAGAAIVLDIRRDGEDLQVTVNLGTRPFELDE</sequence>
<feature type="region of interest" description="Disordered" evidence="4">
    <location>
        <begin position="1"/>
        <end position="119"/>
    </location>
</feature>
<dbReference type="PANTHER" id="PTHR43343:SF3">
    <property type="entry name" value="PROTEASE DO-LIKE 8, CHLOROPLASTIC"/>
    <property type="match status" value="1"/>
</dbReference>
<dbReference type="PATRIC" id="fig|1263870.3.peg.497"/>
<dbReference type="InterPro" id="IPR009003">
    <property type="entry name" value="Peptidase_S1_PA"/>
</dbReference>
<evidence type="ECO:0000256" key="2">
    <source>
        <dbReference type="ARBA" id="ARBA00022670"/>
    </source>
</evidence>
<dbReference type="SMART" id="SM00228">
    <property type="entry name" value="PDZ"/>
    <property type="match status" value="1"/>
</dbReference>
<dbReference type="PANTHER" id="PTHR43343">
    <property type="entry name" value="PEPTIDASE S12"/>
    <property type="match status" value="1"/>
</dbReference>
<dbReference type="Proteomes" id="UP000011885">
    <property type="component" value="Unassembled WGS sequence"/>
</dbReference>
<dbReference type="Gene3D" id="2.40.10.10">
    <property type="entry name" value="Trypsin-like serine proteases"/>
    <property type="match status" value="2"/>
</dbReference>
<organism evidence="6 7">
    <name type="scientific">Rhodopirellula sallentina SM41</name>
    <dbReference type="NCBI Taxonomy" id="1263870"/>
    <lineage>
        <taxon>Bacteria</taxon>
        <taxon>Pseudomonadati</taxon>
        <taxon>Planctomycetota</taxon>
        <taxon>Planctomycetia</taxon>
        <taxon>Pirellulales</taxon>
        <taxon>Pirellulaceae</taxon>
        <taxon>Rhodopirellula</taxon>
    </lineage>
</organism>
<name>M5UJR5_9BACT</name>
<feature type="compositionally biased region" description="Low complexity" evidence="4">
    <location>
        <begin position="76"/>
        <end position="87"/>
    </location>
</feature>
<dbReference type="Pfam" id="PF13365">
    <property type="entry name" value="Trypsin_2"/>
    <property type="match status" value="1"/>
</dbReference>
<evidence type="ECO:0000256" key="3">
    <source>
        <dbReference type="ARBA" id="ARBA00022801"/>
    </source>
</evidence>
<evidence type="ECO:0000256" key="1">
    <source>
        <dbReference type="ARBA" id="ARBA00010541"/>
    </source>
</evidence>
<dbReference type="EMBL" id="ANOH01000045">
    <property type="protein sequence ID" value="EMI58096.1"/>
    <property type="molecule type" value="Genomic_DNA"/>
</dbReference>
<dbReference type="InterPro" id="IPR051201">
    <property type="entry name" value="Chloro_Bact_Ser_Proteases"/>
</dbReference>
<gene>
    <name evidence="6" type="ORF">RSSM_00456</name>
</gene>
<dbReference type="InterPro" id="IPR036034">
    <property type="entry name" value="PDZ_sf"/>
</dbReference>
<reference evidence="6 7" key="1">
    <citation type="journal article" date="2013" name="Mar. Genomics">
        <title>Expression of sulfatases in Rhodopirellula baltica and the diversity of sulfatases in the genus Rhodopirellula.</title>
        <authorList>
            <person name="Wegner C.E."/>
            <person name="Richter-Heitmann T."/>
            <person name="Klindworth A."/>
            <person name="Klockow C."/>
            <person name="Richter M."/>
            <person name="Achstetter T."/>
            <person name="Glockner F.O."/>
            <person name="Harder J."/>
        </authorList>
    </citation>
    <scope>NUCLEOTIDE SEQUENCE [LARGE SCALE GENOMIC DNA]</scope>
    <source>
        <strain evidence="6 7">SM41</strain>
    </source>
</reference>
<accession>M5UJR5</accession>
<comment type="similarity">
    <text evidence="1">Belongs to the peptidase S1C family.</text>
</comment>
<feature type="compositionally biased region" description="Pro residues" evidence="4">
    <location>
        <begin position="19"/>
        <end position="30"/>
    </location>
</feature>
<dbReference type="InterPro" id="IPR043504">
    <property type="entry name" value="Peptidase_S1_PA_chymotrypsin"/>
</dbReference>
<dbReference type="Gene3D" id="2.30.42.10">
    <property type="match status" value="1"/>
</dbReference>
<dbReference type="SUPFAM" id="SSF50156">
    <property type="entry name" value="PDZ domain-like"/>
    <property type="match status" value="1"/>
</dbReference>